<evidence type="ECO:0000313" key="1">
    <source>
        <dbReference type="EMBL" id="CAB5220134.1"/>
    </source>
</evidence>
<accession>A0A6J7WVI6</accession>
<dbReference type="EMBL" id="LR798279">
    <property type="protein sequence ID" value="CAB5220134.1"/>
    <property type="molecule type" value="Genomic_DNA"/>
</dbReference>
<gene>
    <name evidence="1" type="ORF">UFOVP231_67</name>
</gene>
<protein>
    <submittedName>
        <fullName evidence="1">Uncharacterized protein</fullName>
    </submittedName>
</protein>
<proteinExistence type="predicted"/>
<reference evidence="1" key="1">
    <citation type="submission" date="2020-05" db="EMBL/GenBank/DDBJ databases">
        <authorList>
            <person name="Chiriac C."/>
            <person name="Salcher M."/>
            <person name="Ghai R."/>
            <person name="Kavagutti S V."/>
        </authorList>
    </citation>
    <scope>NUCLEOTIDE SEQUENCE</scope>
</reference>
<name>A0A6J7WVI6_9CAUD</name>
<organism evidence="1">
    <name type="scientific">uncultured Caudovirales phage</name>
    <dbReference type="NCBI Taxonomy" id="2100421"/>
    <lineage>
        <taxon>Viruses</taxon>
        <taxon>Duplodnaviria</taxon>
        <taxon>Heunggongvirae</taxon>
        <taxon>Uroviricota</taxon>
        <taxon>Caudoviricetes</taxon>
        <taxon>Peduoviridae</taxon>
        <taxon>Maltschvirus</taxon>
        <taxon>Maltschvirus maltsch</taxon>
    </lineage>
</organism>
<sequence>MTDLVKRLRDAAKSGYDIYGLHCDIELEAADHIEKLAAALRDLSDGWECCPVSQAMRRVARKALEEKDE</sequence>